<keyword evidence="3" id="KW-1185">Reference proteome</keyword>
<organism evidence="2 3">
    <name type="scientific">Jeotgalibacillus salarius</name>
    <dbReference type="NCBI Taxonomy" id="546023"/>
    <lineage>
        <taxon>Bacteria</taxon>
        <taxon>Bacillati</taxon>
        <taxon>Bacillota</taxon>
        <taxon>Bacilli</taxon>
        <taxon>Bacillales</taxon>
        <taxon>Caryophanaceae</taxon>
        <taxon>Jeotgalibacillus</taxon>
    </lineage>
</organism>
<feature type="transmembrane region" description="Helical" evidence="1">
    <location>
        <begin position="6"/>
        <end position="21"/>
    </location>
</feature>
<name>A0A4Y8LGD1_9BACL</name>
<accession>A0A4Y8LGD1</accession>
<gene>
    <name evidence="2" type="ORF">E2626_09105</name>
</gene>
<dbReference type="RefSeq" id="WP_134381431.1">
    <property type="nucleotide sequence ID" value="NZ_SORX01000004.1"/>
</dbReference>
<proteinExistence type="predicted"/>
<sequence>MAEFLIIYYIGSIILTGFLIFKSKKNRLLKVAAVFFLPLIGWFVLYALLKSTDESKKYSFEDNEATEDNLSSTFMTVNVKEEVNVIPIQDALLLNDNHTKRKMLIHSLKENTMSNMQVLQKALENEDSETSHYAASAIVEMKRKRLNHIREIEEALSRRTDSALLAEHANAIQLYMDSGFLDDTAEQKYREKLTHTLSLLIESNEALPEHYKMKVEAELSLRRFREAQNASGLFLKQYPLEETAYLTSLKVYYASNDYFGIKQTLKEIRKNRVFLTTEGANAIRFWN</sequence>
<protein>
    <submittedName>
        <fullName evidence="2">Uncharacterized protein</fullName>
    </submittedName>
</protein>
<reference evidence="2 3" key="1">
    <citation type="submission" date="2019-03" db="EMBL/GenBank/DDBJ databases">
        <authorList>
            <person name="Yang Y."/>
        </authorList>
    </citation>
    <scope>NUCLEOTIDE SEQUENCE [LARGE SCALE GENOMIC DNA]</scope>
    <source>
        <strain evidence="2 3">ASL-1</strain>
    </source>
</reference>
<feature type="transmembrane region" description="Helical" evidence="1">
    <location>
        <begin position="28"/>
        <end position="49"/>
    </location>
</feature>
<keyword evidence="1" id="KW-1133">Transmembrane helix</keyword>
<evidence type="ECO:0000313" key="2">
    <source>
        <dbReference type="EMBL" id="TFE01716.1"/>
    </source>
</evidence>
<dbReference type="AlphaFoldDB" id="A0A4Y8LGD1"/>
<dbReference type="EMBL" id="SORX01000004">
    <property type="protein sequence ID" value="TFE01716.1"/>
    <property type="molecule type" value="Genomic_DNA"/>
</dbReference>
<evidence type="ECO:0000256" key="1">
    <source>
        <dbReference type="SAM" id="Phobius"/>
    </source>
</evidence>
<keyword evidence="1" id="KW-0812">Transmembrane</keyword>
<dbReference type="OrthoDB" id="1933450at2"/>
<dbReference type="Proteomes" id="UP000297776">
    <property type="component" value="Unassembled WGS sequence"/>
</dbReference>
<comment type="caution">
    <text evidence="2">The sequence shown here is derived from an EMBL/GenBank/DDBJ whole genome shotgun (WGS) entry which is preliminary data.</text>
</comment>
<evidence type="ECO:0000313" key="3">
    <source>
        <dbReference type="Proteomes" id="UP000297776"/>
    </source>
</evidence>
<keyword evidence="1" id="KW-0472">Membrane</keyword>